<reference evidence="1 2" key="1">
    <citation type="submission" date="2014-08" db="EMBL/GenBank/DDBJ databases">
        <title>Genome sequence of Tetragenococcus muriaticus.</title>
        <authorList>
            <person name="Chuea-nongthon C."/>
            <person name="Rodtong S."/>
            <person name="Yongsawatdigul J."/>
            <person name="Steele J.L."/>
            <person name="Liu X.-y."/>
            <person name="Speers J."/>
            <person name="Glasner J.D."/>
            <person name="Neeno-Eckwall E.C."/>
        </authorList>
    </citation>
    <scope>NUCLEOTIDE SEQUENCE [LARGE SCALE GENOMIC DNA]</scope>
    <source>
        <strain evidence="1 2">3MR10-3</strain>
    </source>
</reference>
<dbReference type="AlphaFoldDB" id="A0A091CDI8"/>
<organism evidence="1 2">
    <name type="scientific">Tetragenococcus muriaticus 3MR10-3</name>
    <dbReference type="NCBI Taxonomy" id="1302648"/>
    <lineage>
        <taxon>Bacteria</taxon>
        <taxon>Bacillati</taxon>
        <taxon>Bacillota</taxon>
        <taxon>Bacilli</taxon>
        <taxon>Lactobacillales</taxon>
        <taxon>Enterococcaceae</taxon>
        <taxon>Tetragenococcus</taxon>
    </lineage>
</organism>
<dbReference type="PATRIC" id="fig|1302648.3.peg.601"/>
<protein>
    <submittedName>
        <fullName evidence="1">Uncharacterized protein</fullName>
    </submittedName>
</protein>
<comment type="caution">
    <text evidence="1">The sequence shown here is derived from an EMBL/GenBank/DDBJ whole genome shotgun (WGS) entry which is preliminary data.</text>
</comment>
<evidence type="ECO:0000313" key="1">
    <source>
        <dbReference type="EMBL" id="KFN92158.1"/>
    </source>
</evidence>
<dbReference type="RefSeq" id="WP_038022498.1">
    <property type="nucleotide sequence ID" value="NZ_JPVT01000058.1"/>
</dbReference>
<accession>A0A091CDI8</accession>
<dbReference type="EMBL" id="JPVT01000058">
    <property type="protein sequence ID" value="KFN92158.1"/>
    <property type="molecule type" value="Genomic_DNA"/>
</dbReference>
<proteinExistence type="predicted"/>
<dbReference type="Proteomes" id="UP000029381">
    <property type="component" value="Unassembled WGS sequence"/>
</dbReference>
<sequence>MNNDDNQFFEQIRKDLQSNMDGETIHQIKKAMETYWATYEEAQKVGFSEDQAFDIVLTMLGANTNG</sequence>
<keyword evidence="2" id="KW-1185">Reference proteome</keyword>
<gene>
    <name evidence="1" type="ORF">TMU3MR103_0619</name>
</gene>
<name>A0A091CDI8_9ENTE</name>
<evidence type="ECO:0000313" key="2">
    <source>
        <dbReference type="Proteomes" id="UP000029381"/>
    </source>
</evidence>